<evidence type="ECO:0000259" key="2">
    <source>
        <dbReference type="Pfam" id="PF00905"/>
    </source>
</evidence>
<dbReference type="eggNOG" id="COG0768">
    <property type="taxonomic scope" value="Bacteria"/>
</dbReference>
<dbReference type="Proteomes" id="UP000012040">
    <property type="component" value="Chromosome"/>
</dbReference>
<reference evidence="3 4" key="1">
    <citation type="journal article" date="2013" name="ISME J.">
        <title>By their genes ye shall know them: genomic signatures of predatory bacteria.</title>
        <authorList>
            <person name="Pasternak Z."/>
            <person name="Pietrokovski S."/>
            <person name="Rotem O."/>
            <person name="Gophna U."/>
            <person name="Lurie-Weinberger M.N."/>
            <person name="Jurkevitch E."/>
        </authorList>
    </citation>
    <scope>NUCLEOTIDE SEQUENCE [LARGE SCALE GENOMIC DNA]</scope>
    <source>
        <strain evidence="3 4">JSS</strain>
    </source>
</reference>
<dbReference type="GO" id="GO:0071555">
    <property type="term" value="P:cell wall organization"/>
    <property type="evidence" value="ECO:0007669"/>
    <property type="project" value="TreeGrafter"/>
</dbReference>
<feature type="compositionally biased region" description="Basic residues" evidence="1">
    <location>
        <begin position="444"/>
        <end position="454"/>
    </location>
</feature>
<dbReference type="GO" id="GO:0071972">
    <property type="term" value="F:peptidoglycan L,D-transpeptidase activity"/>
    <property type="evidence" value="ECO:0007669"/>
    <property type="project" value="TreeGrafter"/>
</dbReference>
<dbReference type="InterPro" id="IPR050515">
    <property type="entry name" value="Beta-lactam/transpept"/>
</dbReference>
<evidence type="ECO:0000313" key="3">
    <source>
        <dbReference type="EMBL" id="AGH96458.1"/>
    </source>
</evidence>
<evidence type="ECO:0000256" key="1">
    <source>
        <dbReference type="SAM" id="MobiDB-lite"/>
    </source>
</evidence>
<dbReference type="STRING" id="1184267.A11Q_2242"/>
<keyword evidence="4" id="KW-1185">Reference proteome</keyword>
<feature type="compositionally biased region" description="Basic and acidic residues" evidence="1">
    <location>
        <begin position="429"/>
        <end position="443"/>
    </location>
</feature>
<dbReference type="InterPro" id="IPR001460">
    <property type="entry name" value="PCN-bd_Tpept"/>
</dbReference>
<dbReference type="AlphaFoldDB" id="M4VB68"/>
<organism evidence="3 4">
    <name type="scientific">Pseudobdellovibrio exovorus JSS</name>
    <dbReference type="NCBI Taxonomy" id="1184267"/>
    <lineage>
        <taxon>Bacteria</taxon>
        <taxon>Pseudomonadati</taxon>
        <taxon>Bdellovibrionota</taxon>
        <taxon>Bdellovibrionia</taxon>
        <taxon>Bdellovibrionales</taxon>
        <taxon>Pseudobdellovibrionaceae</taxon>
        <taxon>Pseudobdellovibrio</taxon>
    </lineage>
</organism>
<accession>M4VB68</accession>
<dbReference type="GO" id="GO:0008658">
    <property type="term" value="F:penicillin binding"/>
    <property type="evidence" value="ECO:0007669"/>
    <property type="project" value="InterPro"/>
</dbReference>
<feature type="domain" description="Penicillin-binding protein transpeptidase" evidence="2">
    <location>
        <begin position="114"/>
        <end position="410"/>
    </location>
</feature>
<dbReference type="RefSeq" id="WP_015470948.1">
    <property type="nucleotide sequence ID" value="NC_020813.1"/>
</dbReference>
<dbReference type="KEGG" id="bex:A11Q_2242"/>
<dbReference type="HOGENOM" id="CLU_047548_0_0_7"/>
<dbReference type="EMBL" id="CP003537">
    <property type="protein sequence ID" value="AGH96458.1"/>
    <property type="molecule type" value="Genomic_DNA"/>
</dbReference>
<proteinExistence type="predicted"/>
<feature type="region of interest" description="Disordered" evidence="1">
    <location>
        <begin position="429"/>
        <end position="454"/>
    </location>
</feature>
<dbReference type="PATRIC" id="fig|1184267.3.peg.2271"/>
<dbReference type="Pfam" id="PF00905">
    <property type="entry name" value="Transpeptidase"/>
    <property type="match status" value="1"/>
</dbReference>
<protein>
    <submittedName>
        <fullName evidence="3">Penicillin-binding protein transpeptidase domain-containing protein</fullName>
    </submittedName>
</protein>
<dbReference type="PANTHER" id="PTHR30627:SF2">
    <property type="entry name" value="PEPTIDOGLYCAN D,D-TRANSPEPTIDASE MRDA"/>
    <property type="match status" value="1"/>
</dbReference>
<evidence type="ECO:0000313" key="4">
    <source>
        <dbReference type="Proteomes" id="UP000012040"/>
    </source>
</evidence>
<dbReference type="PANTHER" id="PTHR30627">
    <property type="entry name" value="PEPTIDOGLYCAN D,D-TRANSPEPTIDASE"/>
    <property type="match status" value="1"/>
</dbReference>
<sequence>MFQSRFHSLNNLFNRYRRLAALILVPIGLLVSAFAIYDDIQSYTSENSSAYSVSRQMLSEALGGQITQNVFPEKIALPLSKGDDPAEYRVNYTLASDLQNHAEALLRRYKPDYGAIVMMDARTGEILAMTSFEKNNSENDDNLALKSGYPAASVFKVITAAAAVDKAGITPEHRIAFNGGNYTLYKKNVLSDNVNRWTRFITLKEAFAMSINTAFGRLTLESLEPEDLSEYARKFFFNKEIPSDFPVETSSIFVPDEKGYALAQVASGYNRFNTLSPVHGAMIASAIVNEGQIPAPYLVKSIENDQHEVIYSAQPQISGQAISAKSANKVKQMMEQTVLTGTSRKTFRRIVRERQFKEVEMGGKTGHFTGTNPRGRTDWFVGYASDEDSRIAIAAITVNVKYWTVKSSALSEMMFRRYFKNKLEEAKMLSDTDEHDGEAERPARKTARARKHRS</sequence>
<dbReference type="Gene3D" id="3.40.710.10">
    <property type="entry name" value="DD-peptidase/beta-lactamase superfamily"/>
    <property type="match status" value="1"/>
</dbReference>
<dbReference type="OrthoDB" id="5288345at2"/>
<gene>
    <name evidence="3" type="ORF">A11Q_2242</name>
</gene>
<name>M4VB68_9BACT</name>
<dbReference type="GO" id="GO:0005886">
    <property type="term" value="C:plasma membrane"/>
    <property type="evidence" value="ECO:0007669"/>
    <property type="project" value="TreeGrafter"/>
</dbReference>
<dbReference type="InterPro" id="IPR012338">
    <property type="entry name" value="Beta-lactam/transpept-like"/>
</dbReference>
<dbReference type="SUPFAM" id="SSF56601">
    <property type="entry name" value="beta-lactamase/transpeptidase-like"/>
    <property type="match status" value="1"/>
</dbReference>